<sequence length="434" mass="47701">MPTQVSAAVNTAHLYALVAGESSGDTLGAGLMRAILRSDPKASFIGIGGEKMIKAGLTPLGRMEVLSVMGIFEVASHLMPILKLRSELIKQLLKARPCVVIGIDSPDFNLGLEKRMRRAGIPTVHYVSPSVWAWREGRMKKIKEACDEVLALLPFEKEFYDREGMPCTYVGHTLANQIPLQVSQDESKAQIELEKTSVEPVQGKVMAILAGSRKNELVHMVPVYAQTARIVKEKMPDVVFISACPDKERAEMLKDLWLSHAPDLSLTIYIGCTHAVIGAADAVLLTSGTIAFETMLLKRPMAVAYKVNPLTALIGRRLLKINMFSLPNLLAKRRIVAEFIQEQCTPEALAQEMLKLLTSDNLLMKNEFLSMHKAMIKNSDEIAAKAVLSLIKKSGIKTVESKDNKAFNGMVEPSFTVPANIAGTDRAARQEPRL</sequence>
<evidence type="ECO:0000256" key="5">
    <source>
        <dbReference type="ARBA" id="ARBA00022516"/>
    </source>
</evidence>
<dbReference type="RefSeq" id="WP_009143084.1">
    <property type="nucleotide sequence ID" value="NZ_GL830979.1"/>
</dbReference>
<evidence type="ECO:0000256" key="3">
    <source>
        <dbReference type="ARBA" id="ARBA00012687"/>
    </source>
</evidence>
<dbReference type="GO" id="GO:0008915">
    <property type="term" value="F:lipid-A-disaccharide synthase activity"/>
    <property type="evidence" value="ECO:0007669"/>
    <property type="project" value="UniProtKB-UniRule"/>
</dbReference>
<keyword evidence="5 11" id="KW-0444">Lipid biosynthesis</keyword>
<dbReference type="PANTHER" id="PTHR30372:SF4">
    <property type="entry name" value="LIPID-A-DISACCHARIDE SYNTHASE, MITOCHONDRIAL-RELATED"/>
    <property type="match status" value="1"/>
</dbReference>
<evidence type="ECO:0000256" key="7">
    <source>
        <dbReference type="ARBA" id="ARBA00022676"/>
    </source>
</evidence>
<dbReference type="Pfam" id="PF02684">
    <property type="entry name" value="LpxB"/>
    <property type="match status" value="1"/>
</dbReference>
<comment type="pathway">
    <text evidence="11">Bacterial outer membrane biogenesis; LPS lipid A biosynthesis.</text>
</comment>
<dbReference type="EC" id="2.4.1.182" evidence="3 11"/>
<dbReference type="PANTHER" id="PTHR30372">
    <property type="entry name" value="LIPID-A-DISACCHARIDE SYNTHASE"/>
    <property type="match status" value="1"/>
</dbReference>
<dbReference type="UniPathway" id="UPA00973"/>
<dbReference type="OrthoDB" id="9801642at2"/>
<evidence type="ECO:0000256" key="11">
    <source>
        <dbReference type="HAMAP-Rule" id="MF_00392"/>
    </source>
</evidence>
<dbReference type="STRING" id="762983.HMPREF9444_00875"/>
<dbReference type="HOGENOM" id="CLU_036577_3_0_6"/>
<proteinExistence type="inferred from homology"/>
<comment type="catalytic activity">
    <reaction evidence="10 11">
        <text>a lipid X + a UDP-2-N,3-O-bis[(3R)-3-hydroxyacyl]-alpha-D-glucosamine = a lipid A disaccharide + UDP + H(+)</text>
        <dbReference type="Rhea" id="RHEA:67828"/>
        <dbReference type="ChEBI" id="CHEBI:15378"/>
        <dbReference type="ChEBI" id="CHEBI:58223"/>
        <dbReference type="ChEBI" id="CHEBI:137748"/>
        <dbReference type="ChEBI" id="CHEBI:176338"/>
        <dbReference type="ChEBI" id="CHEBI:176343"/>
        <dbReference type="EC" id="2.4.1.182"/>
    </reaction>
</comment>
<keyword evidence="7 11" id="KW-0328">Glycosyltransferase</keyword>
<accession>E8LJJ6</accession>
<dbReference type="EMBL" id="AEVO01000042">
    <property type="protein sequence ID" value="EFY07294.1"/>
    <property type="molecule type" value="Genomic_DNA"/>
</dbReference>
<evidence type="ECO:0000313" key="13">
    <source>
        <dbReference type="Proteomes" id="UP000018458"/>
    </source>
</evidence>
<dbReference type="Proteomes" id="UP000018458">
    <property type="component" value="Unassembled WGS sequence"/>
</dbReference>
<evidence type="ECO:0000256" key="6">
    <source>
        <dbReference type="ARBA" id="ARBA00022556"/>
    </source>
</evidence>
<evidence type="ECO:0000256" key="10">
    <source>
        <dbReference type="ARBA" id="ARBA00048975"/>
    </source>
</evidence>
<evidence type="ECO:0000256" key="1">
    <source>
        <dbReference type="ARBA" id="ARBA00002056"/>
    </source>
</evidence>
<dbReference type="GO" id="GO:0016020">
    <property type="term" value="C:membrane"/>
    <property type="evidence" value="ECO:0007669"/>
    <property type="project" value="GOC"/>
</dbReference>
<dbReference type="SUPFAM" id="SSF53756">
    <property type="entry name" value="UDP-Glycosyltransferase/glycogen phosphorylase"/>
    <property type="match status" value="1"/>
</dbReference>
<comment type="caution">
    <text evidence="12">The sequence shown here is derived from an EMBL/GenBank/DDBJ whole genome shotgun (WGS) entry which is preliminary data.</text>
</comment>
<dbReference type="eggNOG" id="COG0763">
    <property type="taxonomic scope" value="Bacteria"/>
</dbReference>
<evidence type="ECO:0000256" key="4">
    <source>
        <dbReference type="ARBA" id="ARBA00020902"/>
    </source>
</evidence>
<keyword evidence="13" id="KW-1185">Reference proteome</keyword>
<dbReference type="HAMAP" id="MF_00392">
    <property type="entry name" value="LpxB"/>
    <property type="match status" value="1"/>
</dbReference>
<keyword evidence="9 11" id="KW-0443">Lipid metabolism</keyword>
<evidence type="ECO:0000256" key="2">
    <source>
        <dbReference type="ARBA" id="ARBA00007868"/>
    </source>
</evidence>
<dbReference type="InterPro" id="IPR003835">
    <property type="entry name" value="Glyco_trans_19"/>
</dbReference>
<dbReference type="GO" id="GO:0005543">
    <property type="term" value="F:phospholipid binding"/>
    <property type="evidence" value="ECO:0007669"/>
    <property type="project" value="TreeGrafter"/>
</dbReference>
<protein>
    <recommendedName>
        <fullName evidence="4 11">Lipid-A-disaccharide synthase</fullName>
        <ecNumber evidence="3 11">2.4.1.182</ecNumber>
    </recommendedName>
</protein>
<evidence type="ECO:0000313" key="12">
    <source>
        <dbReference type="EMBL" id="EFY07294.1"/>
    </source>
</evidence>
<evidence type="ECO:0000256" key="9">
    <source>
        <dbReference type="ARBA" id="ARBA00023098"/>
    </source>
</evidence>
<name>E8LJJ6_SUCHY</name>
<reference evidence="12 13" key="1">
    <citation type="submission" date="2011-01" db="EMBL/GenBank/DDBJ databases">
        <authorList>
            <person name="Weinstock G."/>
            <person name="Sodergren E."/>
            <person name="Clifton S."/>
            <person name="Fulton L."/>
            <person name="Fulton B."/>
            <person name="Courtney L."/>
            <person name="Fronick C."/>
            <person name="Harrison M."/>
            <person name="Strong C."/>
            <person name="Farmer C."/>
            <person name="Delahaunty K."/>
            <person name="Markovic C."/>
            <person name="Hall O."/>
            <person name="Minx P."/>
            <person name="Tomlinson C."/>
            <person name="Mitreva M."/>
            <person name="Hou S."/>
            <person name="Chen J."/>
            <person name="Wollam A."/>
            <person name="Pepin K.H."/>
            <person name="Johnson M."/>
            <person name="Bhonagiri V."/>
            <person name="Zhang X."/>
            <person name="Suruliraj S."/>
            <person name="Warren W."/>
            <person name="Chinwalla A."/>
            <person name="Mardis E.R."/>
            <person name="Wilson R.K."/>
        </authorList>
    </citation>
    <scope>NUCLEOTIDE SEQUENCE [LARGE SCALE GENOMIC DNA]</scope>
    <source>
        <strain evidence="13">DSM 22608 / JCM 16073 / KCTC 15190 / YIT 12066</strain>
    </source>
</reference>
<comment type="similarity">
    <text evidence="2 11">Belongs to the LpxB family.</text>
</comment>
<comment type="function">
    <text evidence="1 11">Condensation of UDP-2,3-diacylglucosamine and 2,3-diacylglucosamine-1-phosphate to form lipid A disaccharide, a precursor of lipid A, a phosphorylated glycolipid that anchors the lipopolysaccharide to the outer membrane of the cell.</text>
</comment>
<dbReference type="AlphaFoldDB" id="E8LJJ6"/>
<keyword evidence="8 11" id="KW-0808">Transferase</keyword>
<dbReference type="NCBIfam" id="TIGR00215">
    <property type="entry name" value="lpxB"/>
    <property type="match status" value="1"/>
</dbReference>
<dbReference type="GO" id="GO:0009245">
    <property type="term" value="P:lipid A biosynthetic process"/>
    <property type="evidence" value="ECO:0007669"/>
    <property type="project" value="UniProtKB-UniRule"/>
</dbReference>
<organism evidence="12 13">
    <name type="scientific">Succinatimonas hippei (strain DSM 22608 / JCM 16073 / KCTC 15190 / YIT 12066)</name>
    <dbReference type="NCBI Taxonomy" id="762983"/>
    <lineage>
        <taxon>Bacteria</taxon>
        <taxon>Pseudomonadati</taxon>
        <taxon>Pseudomonadota</taxon>
        <taxon>Gammaproteobacteria</taxon>
        <taxon>Aeromonadales</taxon>
        <taxon>Succinivibrionaceae</taxon>
        <taxon>Succinatimonas</taxon>
    </lineage>
</organism>
<evidence type="ECO:0000256" key="8">
    <source>
        <dbReference type="ARBA" id="ARBA00022679"/>
    </source>
</evidence>
<keyword evidence="6 11" id="KW-0441">Lipid A biosynthesis</keyword>
<gene>
    <name evidence="11 12" type="primary">lpxB</name>
    <name evidence="12" type="ORF">HMPREF9444_00875</name>
</gene>